<dbReference type="PRINTS" id="PR00031">
    <property type="entry name" value="HTHREPRESSR"/>
</dbReference>
<protein>
    <recommendedName>
        <fullName evidence="8">Homeobox domain-containing protein</fullName>
    </recommendedName>
</protein>
<dbReference type="PROSITE" id="PS50071">
    <property type="entry name" value="HOMEOBOX_2"/>
    <property type="match status" value="1"/>
</dbReference>
<dbReference type="PANTHER" id="PTHR24340:SF82">
    <property type="entry name" value="HOMEOBOX PROTEIN VND"/>
    <property type="match status" value="1"/>
</dbReference>
<dbReference type="PROSITE" id="PS00027">
    <property type="entry name" value="HOMEOBOX_1"/>
    <property type="match status" value="1"/>
</dbReference>
<dbReference type="SMART" id="SM00389">
    <property type="entry name" value="HOX"/>
    <property type="match status" value="1"/>
</dbReference>
<dbReference type="InterPro" id="IPR009057">
    <property type="entry name" value="Homeodomain-like_sf"/>
</dbReference>
<dbReference type="PANTHER" id="PTHR24340">
    <property type="entry name" value="HOMEOBOX PROTEIN NKX"/>
    <property type="match status" value="1"/>
</dbReference>
<dbReference type="InterPro" id="IPR050394">
    <property type="entry name" value="Homeobox_NK-like"/>
</dbReference>
<evidence type="ECO:0000256" key="2">
    <source>
        <dbReference type="ARBA" id="ARBA00023125"/>
    </source>
</evidence>
<evidence type="ECO:0000313" key="9">
    <source>
        <dbReference type="EMBL" id="VDD81757.1"/>
    </source>
</evidence>
<keyword evidence="2 5" id="KW-0238">DNA-binding</keyword>
<dbReference type="Proteomes" id="UP000267029">
    <property type="component" value="Unassembled WGS sequence"/>
</dbReference>
<evidence type="ECO:0000256" key="4">
    <source>
        <dbReference type="ARBA" id="ARBA00023242"/>
    </source>
</evidence>
<gene>
    <name evidence="9" type="ORF">MCOS_LOCUS7760</name>
</gene>
<feature type="region of interest" description="Disordered" evidence="7">
    <location>
        <begin position="1"/>
        <end position="26"/>
    </location>
</feature>
<dbReference type="Gene3D" id="1.10.10.60">
    <property type="entry name" value="Homeodomain-like"/>
    <property type="match status" value="1"/>
</dbReference>
<organism evidence="9 10">
    <name type="scientific">Mesocestoides corti</name>
    <name type="common">Flatworm</name>
    <dbReference type="NCBI Taxonomy" id="53468"/>
    <lineage>
        <taxon>Eukaryota</taxon>
        <taxon>Metazoa</taxon>
        <taxon>Spiralia</taxon>
        <taxon>Lophotrochozoa</taxon>
        <taxon>Platyhelminthes</taxon>
        <taxon>Cestoda</taxon>
        <taxon>Eucestoda</taxon>
        <taxon>Cyclophyllidea</taxon>
        <taxon>Mesocestoididae</taxon>
        <taxon>Mesocestoides</taxon>
    </lineage>
</organism>
<dbReference type="InterPro" id="IPR000047">
    <property type="entry name" value="HTH_motif"/>
</dbReference>
<name>A0A0R3UJQ5_MESCO</name>
<dbReference type="STRING" id="53468.A0A0R3UJQ5"/>
<dbReference type="GO" id="GO:0005634">
    <property type="term" value="C:nucleus"/>
    <property type="evidence" value="ECO:0007669"/>
    <property type="project" value="UniProtKB-SubCell"/>
</dbReference>
<dbReference type="AlphaFoldDB" id="A0A0R3UJQ5"/>
<evidence type="ECO:0000256" key="5">
    <source>
        <dbReference type="PROSITE-ProRule" id="PRU00108"/>
    </source>
</evidence>
<evidence type="ECO:0000256" key="3">
    <source>
        <dbReference type="ARBA" id="ARBA00023155"/>
    </source>
</evidence>
<evidence type="ECO:0000256" key="7">
    <source>
        <dbReference type="SAM" id="MobiDB-lite"/>
    </source>
</evidence>
<accession>A0A0R3UJQ5</accession>
<keyword evidence="10" id="KW-1185">Reference proteome</keyword>
<feature type="DNA-binding region" description="Homeobox" evidence="5">
    <location>
        <begin position="74"/>
        <end position="133"/>
    </location>
</feature>
<comment type="subcellular location">
    <subcellularLocation>
        <location evidence="1 5 6">Nucleus</location>
    </subcellularLocation>
</comment>
<keyword evidence="3 5" id="KW-0371">Homeobox</keyword>
<sequence length="149" mass="17119">MHSKEQRDHLPHYPSGEPPCQTAPLDLSMKRSPQQVDMATIPNLSVLPTIVPVPAIAVCLQPPQVYTPMAATKPRKKRVLFTKTQTSELEKHFKKRQYLTGMEREVLARRVGLTPTQVKIWFQNHRYKMKRYGMFRPPKPEIVNSTSGT</sequence>
<proteinExistence type="predicted"/>
<feature type="compositionally biased region" description="Basic and acidic residues" evidence="7">
    <location>
        <begin position="1"/>
        <end position="11"/>
    </location>
</feature>
<dbReference type="GO" id="GO:0000981">
    <property type="term" value="F:DNA-binding transcription factor activity, RNA polymerase II-specific"/>
    <property type="evidence" value="ECO:0007669"/>
    <property type="project" value="InterPro"/>
</dbReference>
<dbReference type="InterPro" id="IPR017970">
    <property type="entry name" value="Homeobox_CS"/>
</dbReference>
<dbReference type="GO" id="GO:0000978">
    <property type="term" value="F:RNA polymerase II cis-regulatory region sequence-specific DNA binding"/>
    <property type="evidence" value="ECO:0007669"/>
    <property type="project" value="TreeGrafter"/>
</dbReference>
<dbReference type="SUPFAM" id="SSF46689">
    <property type="entry name" value="Homeodomain-like"/>
    <property type="match status" value="1"/>
</dbReference>
<evidence type="ECO:0000256" key="1">
    <source>
        <dbReference type="ARBA" id="ARBA00004123"/>
    </source>
</evidence>
<feature type="domain" description="Homeobox" evidence="8">
    <location>
        <begin position="72"/>
        <end position="132"/>
    </location>
</feature>
<evidence type="ECO:0000259" key="8">
    <source>
        <dbReference type="PROSITE" id="PS50071"/>
    </source>
</evidence>
<dbReference type="CDD" id="cd00086">
    <property type="entry name" value="homeodomain"/>
    <property type="match status" value="1"/>
</dbReference>
<reference evidence="9 10" key="1">
    <citation type="submission" date="2018-10" db="EMBL/GenBank/DDBJ databases">
        <authorList>
            <consortium name="Pathogen Informatics"/>
        </authorList>
    </citation>
    <scope>NUCLEOTIDE SEQUENCE [LARGE SCALE GENOMIC DNA]</scope>
</reference>
<dbReference type="GO" id="GO:0030154">
    <property type="term" value="P:cell differentiation"/>
    <property type="evidence" value="ECO:0007669"/>
    <property type="project" value="TreeGrafter"/>
</dbReference>
<dbReference type="InterPro" id="IPR001356">
    <property type="entry name" value="HD"/>
</dbReference>
<dbReference type="OrthoDB" id="3137333at2759"/>
<keyword evidence="4 5" id="KW-0539">Nucleus</keyword>
<dbReference type="EMBL" id="UXSR01005405">
    <property type="protein sequence ID" value="VDD81757.1"/>
    <property type="molecule type" value="Genomic_DNA"/>
</dbReference>
<dbReference type="Pfam" id="PF00046">
    <property type="entry name" value="Homeodomain"/>
    <property type="match status" value="1"/>
</dbReference>
<evidence type="ECO:0000313" key="10">
    <source>
        <dbReference type="Proteomes" id="UP000267029"/>
    </source>
</evidence>
<evidence type="ECO:0000256" key="6">
    <source>
        <dbReference type="RuleBase" id="RU000682"/>
    </source>
</evidence>